<dbReference type="Gene3D" id="3.40.50.300">
    <property type="entry name" value="P-loop containing nucleotide triphosphate hydrolases"/>
    <property type="match status" value="2"/>
</dbReference>
<dbReference type="InterPro" id="IPR003439">
    <property type="entry name" value="ABC_transporter-like_ATP-bd"/>
</dbReference>
<feature type="domain" description="ABC transporter" evidence="12">
    <location>
        <begin position="1092"/>
        <end position="1322"/>
    </location>
</feature>
<evidence type="ECO:0000259" key="12">
    <source>
        <dbReference type="PROSITE" id="PS50893"/>
    </source>
</evidence>
<dbReference type="InterPro" id="IPR044746">
    <property type="entry name" value="ABCC_6TM_D1"/>
</dbReference>
<dbReference type="InterPro" id="IPR036640">
    <property type="entry name" value="ABC1_TM_sf"/>
</dbReference>
<dbReference type="GO" id="GO:0005524">
    <property type="term" value="F:ATP binding"/>
    <property type="evidence" value="ECO:0007669"/>
    <property type="project" value="UniProtKB-KW"/>
</dbReference>
<feature type="transmembrane region" description="Helical" evidence="11">
    <location>
        <begin position="759"/>
        <end position="779"/>
    </location>
</feature>
<feature type="region of interest" description="Disordered" evidence="10">
    <location>
        <begin position="1056"/>
        <end position="1088"/>
    </location>
</feature>
<feature type="domain" description="ABC transporter" evidence="12">
    <location>
        <begin position="471"/>
        <end position="702"/>
    </location>
</feature>
<dbReference type="Proteomes" id="UP001251528">
    <property type="component" value="Unassembled WGS sequence"/>
</dbReference>
<evidence type="ECO:0000259" key="13">
    <source>
        <dbReference type="PROSITE" id="PS50929"/>
    </source>
</evidence>
<feature type="transmembrane region" description="Helical" evidence="11">
    <location>
        <begin position="351"/>
        <end position="373"/>
    </location>
</feature>
<dbReference type="InterPro" id="IPR044726">
    <property type="entry name" value="ABCC_6TM_D2"/>
</dbReference>
<evidence type="ECO:0008006" key="16">
    <source>
        <dbReference type="Google" id="ProtNLM"/>
    </source>
</evidence>
<gene>
    <name evidence="14" type="ORF">QQS21_009282</name>
</gene>
<dbReference type="GO" id="GO:0005886">
    <property type="term" value="C:plasma membrane"/>
    <property type="evidence" value="ECO:0007669"/>
    <property type="project" value="UniProtKB-SubCell"/>
</dbReference>
<organism evidence="14 15">
    <name type="scientific">Conoideocrella luteorostrata</name>
    <dbReference type="NCBI Taxonomy" id="1105319"/>
    <lineage>
        <taxon>Eukaryota</taxon>
        <taxon>Fungi</taxon>
        <taxon>Dikarya</taxon>
        <taxon>Ascomycota</taxon>
        <taxon>Pezizomycotina</taxon>
        <taxon>Sordariomycetes</taxon>
        <taxon>Hypocreomycetidae</taxon>
        <taxon>Hypocreales</taxon>
        <taxon>Clavicipitaceae</taxon>
        <taxon>Conoideocrella</taxon>
    </lineage>
</organism>
<keyword evidence="2" id="KW-0813">Transport</keyword>
<keyword evidence="6" id="KW-0067">ATP-binding</keyword>
<evidence type="ECO:0000256" key="4">
    <source>
        <dbReference type="ARBA" id="ARBA00022692"/>
    </source>
</evidence>
<sequence length="1337" mass="147230">MAMSDSKTIPILFTCTVVLKAAMFILESIEKQHILVDNHRDASKEMTSSTISRSSFFWLTPLFRTGYRRNLELKDLDRLDPKLESDHLYKALAVELENGMYIAARGETGAPGALFKAWLRVFPWPAIAPALPKIFQIGFTYTQPFLITQGITLAAMPERQPYNNIGYGLIGAYAIVYTGIAVSTGQYDWMTFRTSTIMRGSVIGLIYQKALRLDLHSEDVSPDGALTLMSTDTETVMHCVHQIHEVWAAMLEIAIGIYLIYRQLGAACAMPVAVSFAVLVLMSFLAVYIGKAQAAWIQASQDRVTTTSKTLGSIKWLKMSGLNDVAFAMIRKLRAHELKVSEKFRMLTGASLMLFICVPIWGPILTFIVYGIVASKGGAASLTFERMFTSYSLFTLVTNPLISIIMALPTLASALTSFGRIQKFLNGKERNDVRVNTLKLDEKPKHFEEIQLEEEPNHQYVADNADVGTITSLQGCFSWSEDAEPAINITNQWNVYRREFTLVLGPIGCGKSTLLKALLGELSSFRGEICANYSGVSYCDQTPWLPNETVRSIILGPGRLDHPWYRAVVKACALDTDMETWPSGDGTVVGTKGISMSGGQKHRLAIARALYSRSELIVFDDVFSGLDAATEDVVFHNLFGKEGLLRTSSMSAIVAASDSVLARRAAYADRILLLDENGTVKRVGTPEEVEATLGGLGPAENADQAGRNPDEKTTLVANEAARQADTVVKMMETEVDSTRRLGNVAMYGFYARAAGWDTLVIFAIAMAVFAFCGSFPSIWLKWWAADNLAVPNQHLGKWLGGYVGFGIGATVMILVATWQLFIVIINRAGAYFHDALLRTTSRAPMSFHSTVDSGTTVNRFSQDLQLIDMELPTTALGVAVGVSFGVAEFVMISISSKYMAVVLPFLILAFYPIQHVYLRTSRQMRLLDIEHKAPLFSQLISTLDGLATIRACGWQGALEEKNTAKLDQSQRPSYLLYCLQRWLTFTIDMAIAAIALMVIVITTTLREQIGPGNMGVALSSVLGFSGTLKTTVTSWVMLEISLGAVARVRNFIADTEPEDGDVHDDSDDADADADDDDDRNTAMDDWPSQGAIEMKNVTASYFTSEAVLRDISLSIQAGQRVAICGRTGSGKSSLALALLRMIAQPAGTITIDGIDISTVPHQTVRSRVVALPQEPYIFDASVRINLDPGETVSDAKMIDALQRVQLWAKLEQRGGLDALMHGKFLSQGEMQLFVFARAMLRSGRVLVLDEFSSNLDDATSEIVYEVLRTWFQGWTVIAIAHKLQWVVDFDRVAVLDAGRLVEYDEPKRLLMRDSRFKKLYNMSGHDGLSGNRGGMKG</sequence>
<feature type="transmembrane region" description="Helical" evidence="11">
    <location>
        <begin position="898"/>
        <end position="918"/>
    </location>
</feature>
<feature type="transmembrane region" description="Helical" evidence="11">
    <location>
        <begin position="393"/>
        <end position="418"/>
    </location>
</feature>
<dbReference type="CDD" id="cd18579">
    <property type="entry name" value="ABC_6TM_ABCC_D1"/>
    <property type="match status" value="1"/>
</dbReference>
<evidence type="ECO:0000256" key="3">
    <source>
        <dbReference type="ARBA" id="ARBA00022475"/>
    </source>
</evidence>
<dbReference type="PROSITE" id="PS50893">
    <property type="entry name" value="ABC_TRANSPORTER_2"/>
    <property type="match status" value="2"/>
</dbReference>
<evidence type="ECO:0000256" key="10">
    <source>
        <dbReference type="SAM" id="MobiDB-lite"/>
    </source>
</evidence>
<evidence type="ECO:0000256" key="7">
    <source>
        <dbReference type="ARBA" id="ARBA00022989"/>
    </source>
</evidence>
<evidence type="ECO:0000256" key="2">
    <source>
        <dbReference type="ARBA" id="ARBA00022448"/>
    </source>
</evidence>
<feature type="transmembrane region" description="Helical" evidence="11">
    <location>
        <begin position="268"/>
        <end position="290"/>
    </location>
</feature>
<feature type="domain" description="ABC transmembrane type-1" evidence="13">
    <location>
        <begin position="134"/>
        <end position="413"/>
    </location>
</feature>
<protein>
    <recommendedName>
        <fullName evidence="16">P-loop containing nucleoside triphosphate hydrolase protein</fullName>
    </recommendedName>
</protein>
<reference evidence="14" key="1">
    <citation type="submission" date="2023-06" db="EMBL/GenBank/DDBJ databases">
        <title>Conoideocrella luteorostrata (Hypocreales: Clavicipitaceae), a potential biocontrol fungus for elongate hemlock scale in United States Christmas tree production areas.</title>
        <authorList>
            <person name="Barrett H."/>
            <person name="Lovett B."/>
            <person name="Macias A.M."/>
            <person name="Stajich J.E."/>
            <person name="Kasson M.T."/>
        </authorList>
    </citation>
    <scope>NUCLEOTIDE SEQUENCE</scope>
    <source>
        <strain evidence="14">ARSEF 14590</strain>
    </source>
</reference>
<feature type="domain" description="ABC transmembrane type-1" evidence="13">
    <location>
        <begin position="760"/>
        <end position="1039"/>
    </location>
</feature>
<dbReference type="InterPro" id="IPR011527">
    <property type="entry name" value="ABC1_TM_dom"/>
</dbReference>
<dbReference type="GO" id="GO:0016887">
    <property type="term" value="F:ATP hydrolysis activity"/>
    <property type="evidence" value="ECO:0007669"/>
    <property type="project" value="InterPro"/>
</dbReference>
<dbReference type="Pfam" id="PF00005">
    <property type="entry name" value="ABC_tran"/>
    <property type="match status" value="2"/>
</dbReference>
<dbReference type="PROSITE" id="PS00211">
    <property type="entry name" value="ABC_TRANSPORTER_1"/>
    <property type="match status" value="1"/>
</dbReference>
<dbReference type="FunFam" id="1.20.1560.10:FF:000066">
    <property type="entry name" value="ABC multidrug transporter (Eurofung)"/>
    <property type="match status" value="1"/>
</dbReference>
<dbReference type="PANTHER" id="PTHR24223:SF399">
    <property type="entry name" value="ABC TRANSPORTER ATNG"/>
    <property type="match status" value="1"/>
</dbReference>
<accession>A0AAJ0CJK9</accession>
<dbReference type="CDD" id="cd03244">
    <property type="entry name" value="ABCC_MRP_domain2"/>
    <property type="match status" value="1"/>
</dbReference>
<evidence type="ECO:0000256" key="1">
    <source>
        <dbReference type="ARBA" id="ARBA00004651"/>
    </source>
</evidence>
<dbReference type="CDD" id="cd18580">
    <property type="entry name" value="ABC_6TM_ABCC_D2"/>
    <property type="match status" value="1"/>
</dbReference>
<dbReference type="FunFam" id="3.40.50.300:FF:000838">
    <property type="entry name" value="ABC multidrug transporter (Eurofung)"/>
    <property type="match status" value="1"/>
</dbReference>
<keyword evidence="9" id="KW-0325">Glycoprotein</keyword>
<feature type="transmembrane region" description="Helical" evidence="11">
    <location>
        <begin position="871"/>
        <end position="892"/>
    </location>
</feature>
<dbReference type="InterPro" id="IPR027417">
    <property type="entry name" value="P-loop_NTPase"/>
</dbReference>
<name>A0AAJ0CJK9_9HYPO</name>
<dbReference type="InterPro" id="IPR050173">
    <property type="entry name" value="ABC_transporter_C-like"/>
</dbReference>
<keyword evidence="5" id="KW-0547">Nucleotide-binding</keyword>
<dbReference type="FunFam" id="1.20.1560.10:FF:000055">
    <property type="entry name" value="ABC multidrug transporter (Eurofung)"/>
    <property type="match status" value="1"/>
</dbReference>
<feature type="compositionally biased region" description="Acidic residues" evidence="10">
    <location>
        <begin position="1056"/>
        <end position="1078"/>
    </location>
</feature>
<evidence type="ECO:0000256" key="6">
    <source>
        <dbReference type="ARBA" id="ARBA00022840"/>
    </source>
</evidence>
<dbReference type="SUPFAM" id="SSF90123">
    <property type="entry name" value="ABC transporter transmembrane region"/>
    <property type="match status" value="2"/>
</dbReference>
<evidence type="ECO:0000313" key="15">
    <source>
        <dbReference type="Proteomes" id="UP001251528"/>
    </source>
</evidence>
<evidence type="ECO:0000256" key="5">
    <source>
        <dbReference type="ARBA" id="ARBA00022741"/>
    </source>
</evidence>
<feature type="transmembrane region" description="Helical" evidence="11">
    <location>
        <begin position="982"/>
        <end position="1001"/>
    </location>
</feature>
<keyword evidence="8 11" id="KW-0472">Membrane</keyword>
<dbReference type="InterPro" id="IPR003593">
    <property type="entry name" value="AAA+_ATPase"/>
</dbReference>
<comment type="caution">
    <text evidence="14">The sequence shown here is derived from an EMBL/GenBank/DDBJ whole genome shotgun (WGS) entry which is preliminary data.</text>
</comment>
<dbReference type="SMART" id="SM00382">
    <property type="entry name" value="AAA"/>
    <property type="match status" value="2"/>
</dbReference>
<keyword evidence="7 11" id="KW-1133">Transmembrane helix</keyword>
<evidence type="ECO:0000256" key="11">
    <source>
        <dbReference type="SAM" id="Phobius"/>
    </source>
</evidence>
<dbReference type="InterPro" id="IPR017871">
    <property type="entry name" value="ABC_transporter-like_CS"/>
</dbReference>
<feature type="transmembrane region" description="Helical" evidence="11">
    <location>
        <begin position="799"/>
        <end position="825"/>
    </location>
</feature>
<comment type="subcellular location">
    <subcellularLocation>
        <location evidence="1">Cell membrane</location>
        <topology evidence="1">Multi-pass membrane protein</topology>
    </subcellularLocation>
</comment>
<dbReference type="Gene3D" id="1.20.1560.10">
    <property type="entry name" value="ABC transporter type 1, transmembrane domain"/>
    <property type="match status" value="2"/>
</dbReference>
<dbReference type="PANTHER" id="PTHR24223">
    <property type="entry name" value="ATP-BINDING CASSETTE SUB-FAMILY C"/>
    <property type="match status" value="1"/>
</dbReference>
<evidence type="ECO:0000256" key="8">
    <source>
        <dbReference type="ARBA" id="ARBA00023136"/>
    </source>
</evidence>
<dbReference type="Pfam" id="PF00664">
    <property type="entry name" value="ABC_membrane"/>
    <property type="match status" value="2"/>
</dbReference>
<evidence type="ECO:0000256" key="9">
    <source>
        <dbReference type="ARBA" id="ARBA00023180"/>
    </source>
</evidence>
<dbReference type="GO" id="GO:0140359">
    <property type="term" value="F:ABC-type transporter activity"/>
    <property type="evidence" value="ECO:0007669"/>
    <property type="project" value="InterPro"/>
</dbReference>
<dbReference type="PROSITE" id="PS50929">
    <property type="entry name" value="ABC_TM1F"/>
    <property type="match status" value="2"/>
</dbReference>
<proteinExistence type="predicted"/>
<keyword evidence="3" id="KW-1003">Cell membrane</keyword>
<keyword evidence="4 11" id="KW-0812">Transmembrane</keyword>
<evidence type="ECO:0000313" key="14">
    <source>
        <dbReference type="EMBL" id="KAK2593028.1"/>
    </source>
</evidence>
<dbReference type="EMBL" id="JASWJB010000232">
    <property type="protein sequence ID" value="KAK2593028.1"/>
    <property type="molecule type" value="Genomic_DNA"/>
</dbReference>
<keyword evidence="15" id="KW-1185">Reference proteome</keyword>
<dbReference type="SUPFAM" id="SSF52540">
    <property type="entry name" value="P-loop containing nucleoside triphosphate hydrolases"/>
    <property type="match status" value="2"/>
</dbReference>